<dbReference type="Proteomes" id="UP000317178">
    <property type="component" value="Chromosome"/>
</dbReference>
<evidence type="ECO:0000313" key="1">
    <source>
        <dbReference type="EMBL" id="QDU82745.1"/>
    </source>
</evidence>
<gene>
    <name evidence="1" type="ORF">Pla110_45070</name>
</gene>
<dbReference type="EMBL" id="CP036281">
    <property type="protein sequence ID" value="QDU82745.1"/>
    <property type="molecule type" value="Genomic_DNA"/>
</dbReference>
<name>A0A518CU53_9PLAN</name>
<proteinExistence type="predicted"/>
<dbReference type="AlphaFoldDB" id="A0A518CU53"/>
<reference evidence="1 2" key="1">
    <citation type="submission" date="2019-02" db="EMBL/GenBank/DDBJ databases">
        <title>Deep-cultivation of Planctomycetes and their phenomic and genomic characterization uncovers novel biology.</title>
        <authorList>
            <person name="Wiegand S."/>
            <person name="Jogler M."/>
            <person name="Boedeker C."/>
            <person name="Pinto D."/>
            <person name="Vollmers J."/>
            <person name="Rivas-Marin E."/>
            <person name="Kohn T."/>
            <person name="Peeters S.H."/>
            <person name="Heuer A."/>
            <person name="Rast P."/>
            <person name="Oberbeckmann S."/>
            <person name="Bunk B."/>
            <person name="Jeske O."/>
            <person name="Meyerdierks A."/>
            <person name="Storesund J.E."/>
            <person name="Kallscheuer N."/>
            <person name="Luecker S."/>
            <person name="Lage O.M."/>
            <person name="Pohl T."/>
            <person name="Merkel B.J."/>
            <person name="Hornburger P."/>
            <person name="Mueller R.-W."/>
            <person name="Bruemmer F."/>
            <person name="Labrenz M."/>
            <person name="Spormann A.M."/>
            <person name="Op den Camp H."/>
            <person name="Overmann J."/>
            <person name="Amann R."/>
            <person name="Jetten M.S.M."/>
            <person name="Mascher T."/>
            <person name="Medema M.H."/>
            <person name="Devos D.P."/>
            <person name="Kaster A.-K."/>
            <person name="Ovreas L."/>
            <person name="Rohde M."/>
            <person name="Galperin M.Y."/>
            <person name="Jogler C."/>
        </authorList>
    </citation>
    <scope>NUCLEOTIDE SEQUENCE [LARGE SCALE GENOMIC DNA]</scope>
    <source>
        <strain evidence="1 2">Pla110</strain>
    </source>
</reference>
<evidence type="ECO:0000313" key="2">
    <source>
        <dbReference type="Proteomes" id="UP000317178"/>
    </source>
</evidence>
<keyword evidence="2" id="KW-1185">Reference proteome</keyword>
<sequence length="51" mass="6008">MEKLCLLQSFSVENLEGKAMMRIEIKFSNDHYVSLKRVRQRVKTDSASWTC</sequence>
<accession>A0A518CU53</accession>
<protein>
    <submittedName>
        <fullName evidence="1">Uncharacterized protein</fullName>
    </submittedName>
</protein>
<dbReference type="KEGG" id="plon:Pla110_45070"/>
<organism evidence="1 2">
    <name type="scientific">Polystyrenella longa</name>
    <dbReference type="NCBI Taxonomy" id="2528007"/>
    <lineage>
        <taxon>Bacteria</taxon>
        <taxon>Pseudomonadati</taxon>
        <taxon>Planctomycetota</taxon>
        <taxon>Planctomycetia</taxon>
        <taxon>Planctomycetales</taxon>
        <taxon>Planctomycetaceae</taxon>
        <taxon>Polystyrenella</taxon>
    </lineage>
</organism>